<gene>
    <name evidence="2" type="ORF">OC25_02995</name>
</gene>
<dbReference type="Proteomes" id="UP000031246">
    <property type="component" value="Unassembled WGS sequence"/>
</dbReference>
<dbReference type="RefSeq" id="WP_039471497.1">
    <property type="nucleotide sequence ID" value="NZ_JSYN01000002.1"/>
</dbReference>
<accession>A0A0C1DRN3</accession>
<evidence type="ECO:0008006" key="4">
    <source>
        <dbReference type="Google" id="ProtNLM"/>
    </source>
</evidence>
<comment type="caution">
    <text evidence="2">The sequence shown here is derived from an EMBL/GenBank/DDBJ whole genome shotgun (WGS) entry which is preliminary data.</text>
</comment>
<proteinExistence type="predicted"/>
<dbReference type="InterPro" id="IPR019861">
    <property type="entry name" value="PorP/SprF_Bacteroidetes"/>
</dbReference>
<reference evidence="2 3" key="1">
    <citation type="submission" date="2014-10" db="EMBL/GenBank/DDBJ databases">
        <title>Pedobacter Kyungheensis.</title>
        <authorList>
            <person name="Anderson B.M."/>
            <person name="Newman J.D."/>
        </authorList>
    </citation>
    <scope>NUCLEOTIDE SEQUENCE [LARGE SCALE GENOMIC DNA]</scope>
    <source>
        <strain evidence="2 3">KACC 16221</strain>
    </source>
</reference>
<keyword evidence="3" id="KW-1185">Reference proteome</keyword>
<feature type="signal peptide" evidence="1">
    <location>
        <begin position="1"/>
        <end position="25"/>
    </location>
</feature>
<dbReference type="Pfam" id="PF11751">
    <property type="entry name" value="PorP_SprF"/>
    <property type="match status" value="1"/>
</dbReference>
<evidence type="ECO:0000313" key="3">
    <source>
        <dbReference type="Proteomes" id="UP000031246"/>
    </source>
</evidence>
<name>A0A0C1DRN3_9SPHI</name>
<dbReference type="EMBL" id="JSYN01000002">
    <property type="protein sequence ID" value="KIA96700.1"/>
    <property type="molecule type" value="Genomic_DNA"/>
</dbReference>
<evidence type="ECO:0000313" key="2">
    <source>
        <dbReference type="EMBL" id="KIA96700.1"/>
    </source>
</evidence>
<dbReference type="AlphaFoldDB" id="A0A0C1DRN3"/>
<dbReference type="NCBIfam" id="TIGR03519">
    <property type="entry name" value="T9SS_PorP_fam"/>
    <property type="match status" value="1"/>
</dbReference>
<evidence type="ECO:0000256" key="1">
    <source>
        <dbReference type="SAM" id="SignalP"/>
    </source>
</evidence>
<dbReference type="OrthoDB" id="1186563at2"/>
<feature type="chain" id="PRO_5002148769" description="Type IX secretion system membrane protein PorP/SprF" evidence="1">
    <location>
        <begin position="26"/>
        <end position="333"/>
    </location>
</feature>
<organism evidence="2 3">
    <name type="scientific">Pedobacter kyungheensis</name>
    <dbReference type="NCBI Taxonomy" id="1069985"/>
    <lineage>
        <taxon>Bacteria</taxon>
        <taxon>Pseudomonadati</taxon>
        <taxon>Bacteroidota</taxon>
        <taxon>Sphingobacteriia</taxon>
        <taxon>Sphingobacteriales</taxon>
        <taxon>Sphingobacteriaceae</taxon>
        <taxon>Pedobacter</taxon>
    </lineage>
</organism>
<protein>
    <recommendedName>
        <fullName evidence="4">Type IX secretion system membrane protein PorP/SprF</fullName>
    </recommendedName>
</protein>
<sequence length="333" mass="35889">MKILSALKIYVAMFGLLLCTAKSFAQTDPHFSQYYAYPLWLNPALTGVIDGDYRGSVNFKQQWSALNSSFLTGGASFDIAPKKNFAFGATVMNQRAGELDFNYLTALVSGSYRLRFGAEGLQMISFGLQAGIINRSFDFSQARFGNQFNPISGYDGGMMSGETLSSQSSLVPDVNAGVMFFDGNPNKSVNVFLGASAAHLTRPMDRFSGSNSRIPVRVTAHGGARIRASQLLDIVPNALVMYQGNTNEVSLGAYAQLNVNPSANVLFGGNYRAKDAAIAFVGLQLKNMVFGLSYDVNTSTFNRASNSNGGLELSISLIGRNGIIGPNFFCPRL</sequence>
<keyword evidence="1" id="KW-0732">Signal</keyword>